<dbReference type="AlphaFoldDB" id="A0AAE3UEK3"/>
<reference evidence="1" key="1">
    <citation type="submission" date="2023-05" db="EMBL/GenBank/DDBJ databases">
        <authorList>
            <person name="Zhang X."/>
        </authorList>
    </citation>
    <scope>NUCLEOTIDE SEQUENCE</scope>
    <source>
        <strain evidence="1">BD1B2-1</strain>
    </source>
</reference>
<protein>
    <submittedName>
        <fullName evidence="1">Uncharacterized protein</fullName>
    </submittedName>
</protein>
<proteinExistence type="predicted"/>
<comment type="caution">
    <text evidence="1">The sequence shown here is derived from an EMBL/GenBank/DDBJ whole genome shotgun (WGS) entry which is preliminary data.</text>
</comment>
<dbReference type="Proteomes" id="UP001232063">
    <property type="component" value="Unassembled WGS sequence"/>
</dbReference>
<sequence>MTLLEDEVTRVVSYDILYVNSAVNLLFEEYKTVIMSSEMLRIYGCFVSWIYRFLR</sequence>
<keyword evidence="2" id="KW-1185">Reference proteome</keyword>
<dbReference type="EMBL" id="JASJOU010000002">
    <property type="protein sequence ID" value="MDJ1500357.1"/>
    <property type="molecule type" value="Genomic_DNA"/>
</dbReference>
<evidence type="ECO:0000313" key="1">
    <source>
        <dbReference type="EMBL" id="MDJ1500357.1"/>
    </source>
</evidence>
<evidence type="ECO:0000313" key="2">
    <source>
        <dbReference type="Proteomes" id="UP001232063"/>
    </source>
</evidence>
<accession>A0AAE3UEK3</accession>
<gene>
    <name evidence="1" type="ORF">QNI22_06865</name>
</gene>
<name>A0AAE3UEK3_9BACT</name>
<organism evidence="1 2">
    <name type="scientific">Xanthocytophaga agilis</name>
    <dbReference type="NCBI Taxonomy" id="3048010"/>
    <lineage>
        <taxon>Bacteria</taxon>
        <taxon>Pseudomonadati</taxon>
        <taxon>Bacteroidota</taxon>
        <taxon>Cytophagia</taxon>
        <taxon>Cytophagales</taxon>
        <taxon>Rhodocytophagaceae</taxon>
        <taxon>Xanthocytophaga</taxon>
    </lineage>
</organism>